<keyword evidence="2" id="KW-0472">Membrane</keyword>
<feature type="region of interest" description="Disordered" evidence="1">
    <location>
        <begin position="1"/>
        <end position="229"/>
    </location>
</feature>
<dbReference type="EMBL" id="JAAQHG020000036">
    <property type="protein sequence ID" value="KAL1583349.1"/>
    <property type="molecule type" value="Genomic_DNA"/>
</dbReference>
<feature type="compositionally biased region" description="Polar residues" evidence="1">
    <location>
        <begin position="350"/>
        <end position="365"/>
    </location>
</feature>
<feature type="compositionally biased region" description="Polar residues" evidence="1">
    <location>
        <begin position="38"/>
        <end position="52"/>
    </location>
</feature>
<evidence type="ECO:0000313" key="5">
    <source>
        <dbReference type="Proteomes" id="UP000803884"/>
    </source>
</evidence>
<feature type="compositionally biased region" description="Low complexity" evidence="1">
    <location>
        <begin position="143"/>
        <end position="156"/>
    </location>
</feature>
<feature type="compositionally biased region" description="Polar residues" evidence="1">
    <location>
        <begin position="412"/>
        <end position="425"/>
    </location>
</feature>
<dbReference type="PROSITE" id="PS01186">
    <property type="entry name" value="EGF_2"/>
    <property type="match status" value="1"/>
</dbReference>
<comment type="caution">
    <text evidence="4">The sequence shown here is derived from an EMBL/GenBank/DDBJ whole genome shotgun (WGS) entry which is preliminary data.</text>
</comment>
<keyword evidence="5" id="KW-1185">Reference proteome</keyword>
<dbReference type="InterPro" id="IPR000742">
    <property type="entry name" value="EGF"/>
</dbReference>
<feature type="region of interest" description="Disordered" evidence="1">
    <location>
        <begin position="267"/>
        <end position="517"/>
    </location>
</feature>
<accession>A0AB34KEL6</accession>
<dbReference type="RefSeq" id="XP_069226456.1">
    <property type="nucleotide sequence ID" value="XM_069376688.1"/>
</dbReference>
<dbReference type="AlphaFoldDB" id="A0AB34KEL6"/>
<dbReference type="PANTHER" id="PTHR17178:SF0">
    <property type="entry name" value="SERGLYCIN"/>
    <property type="match status" value="1"/>
</dbReference>
<evidence type="ECO:0000256" key="1">
    <source>
        <dbReference type="SAM" id="MobiDB-lite"/>
    </source>
</evidence>
<feature type="transmembrane region" description="Helical" evidence="2">
    <location>
        <begin position="650"/>
        <end position="677"/>
    </location>
</feature>
<feature type="region of interest" description="Disordered" evidence="1">
    <location>
        <begin position="836"/>
        <end position="871"/>
    </location>
</feature>
<evidence type="ECO:0000313" key="4">
    <source>
        <dbReference type="EMBL" id="KAL1583349.1"/>
    </source>
</evidence>
<sequence>MSYSSHQYDGPEGQWYDDYGIPAYQEPASSRIPRPAARQQQYGRPSNHQYQNPDPRMRFPRPQAHPRAQPMEPPHNNYDGRDYGEPEYDEWPLGAHSAPQEQTPPRRPAAARNGPPPRPQRPDYVPPSFEQPRPVPRAASANQRQQLPSMQQQPRSVSADNHYQQPPSFPSHHGTGQWTGEGYDSPANYQGQPVLQHATYNRMPPRPPLGPPPSARKGPSSYYAHVEPVHPIVEESESARFSNSRTSQASSVAIPIGIPTAYLDGRESGISMAPSSIYPDESPPWPVSELRPFKQRMQENNASDYFPPQEDTDPRGESPSNAPVRQASLGKRSKPTLTTVKSGERIRQRGSASSVQSSTLPSQQRRVSEVMGPRAVSEKKDVVSGADRSTDVYEQESPTAPVAPANALRPNTGDTSFLDSSSESARSQKHSNKLASPDASVRAVKSKEQMGMPQKPQQARVGRSPLAVADDDDDNDDALSKEILADPEKRRELVREDSDTLKSPEKSFSEGRAGMRRPPRLDVDAIRDEEARGSLTSLSDLIKRATRLASNLDRGRTASRLGMEHWLSASNNNSAEHREKQLRHASANSLSDILASFPPPGAATPTPSEARGLANWGSSRRHSRPLPSDSDAASLTRRARRPRRCCGIPLWLFLLLLAVLLLLIAAATVIPIVLIVLPNQQKSSSGSSASTSAQLETSQAATAPSSCPASLVCQNGGQAFPVASSSSSSSSDEPTCRCLCANPYTGPTCSTRSTAACASLALPSMSQNATVGSAIPRLLRLAEDAFALRLDAQALLGLFSEAGLECAEENALVTFGGEAMRRLRKRQDGAATLNGVVYDGDAEAPRPRPGSGSGSTAADSSSGGGEEDGGGFSAEDVDFARVAVLKILLDSERLEVAEAAQGKLQGAVDGGVKGVVEVGGGWVVDFAGRSVRQG</sequence>
<protein>
    <recommendedName>
        <fullName evidence="3">EGF-like domain-containing protein</fullName>
    </recommendedName>
</protein>
<feature type="compositionally biased region" description="Pro residues" evidence="1">
    <location>
        <begin position="204"/>
        <end position="214"/>
    </location>
</feature>
<proteinExistence type="predicted"/>
<reference evidence="4 5" key="1">
    <citation type="journal article" date="2020" name="Microbiol. Resour. Announc.">
        <title>Draft Genome Sequence of a Cladosporium Species Isolated from the Mesophotic Ascidian Didemnum maculosum.</title>
        <authorList>
            <person name="Gioti A."/>
            <person name="Siaperas R."/>
            <person name="Nikolaivits E."/>
            <person name="Le Goff G."/>
            <person name="Ouazzani J."/>
            <person name="Kotoulas G."/>
            <person name="Topakas E."/>
        </authorList>
    </citation>
    <scope>NUCLEOTIDE SEQUENCE [LARGE SCALE GENOMIC DNA]</scope>
    <source>
        <strain evidence="4 5">TM138-S3</strain>
    </source>
</reference>
<keyword evidence="2" id="KW-0812">Transmembrane</keyword>
<feature type="compositionally biased region" description="Basic and acidic residues" evidence="1">
    <location>
        <begin position="478"/>
        <end position="509"/>
    </location>
</feature>
<evidence type="ECO:0000259" key="3">
    <source>
        <dbReference type="PROSITE" id="PS01186"/>
    </source>
</evidence>
<feature type="region of interest" description="Disordered" evidence="1">
    <location>
        <begin position="594"/>
        <end position="635"/>
    </location>
</feature>
<organism evidence="4 5">
    <name type="scientific">Cladosporium halotolerans</name>
    <dbReference type="NCBI Taxonomy" id="1052096"/>
    <lineage>
        <taxon>Eukaryota</taxon>
        <taxon>Fungi</taxon>
        <taxon>Dikarya</taxon>
        <taxon>Ascomycota</taxon>
        <taxon>Pezizomycotina</taxon>
        <taxon>Dothideomycetes</taxon>
        <taxon>Dothideomycetidae</taxon>
        <taxon>Cladosporiales</taxon>
        <taxon>Cladosporiaceae</taxon>
        <taxon>Cladosporium</taxon>
    </lineage>
</organism>
<name>A0AB34KEL6_9PEZI</name>
<dbReference type="PANTHER" id="PTHR17178">
    <property type="entry name" value="SECRETORY GRANULE PROTEOGLYCAN CORE PROTEIN"/>
    <property type="match status" value="1"/>
</dbReference>
<evidence type="ECO:0000256" key="2">
    <source>
        <dbReference type="SAM" id="Phobius"/>
    </source>
</evidence>
<dbReference type="GeneID" id="96009526"/>
<feature type="domain" description="EGF-like" evidence="3">
    <location>
        <begin position="738"/>
        <end position="749"/>
    </location>
</feature>
<keyword evidence="2" id="KW-1133">Transmembrane helix</keyword>
<gene>
    <name evidence="4" type="ORF">WHR41_08084</name>
</gene>
<dbReference type="Proteomes" id="UP000803884">
    <property type="component" value="Unassembled WGS sequence"/>
</dbReference>
<feature type="compositionally biased region" description="Low complexity" evidence="1">
    <location>
        <begin position="98"/>
        <end position="113"/>
    </location>
</feature>